<proteinExistence type="inferred from homology"/>
<comment type="similarity">
    <text evidence="1">Belongs to the 4-hydroxybenzoyl-CoA thioesterase family.</text>
</comment>
<name>A0A8H7ASP5_9EURO</name>
<evidence type="ECO:0000256" key="2">
    <source>
        <dbReference type="ARBA" id="ARBA00022801"/>
    </source>
</evidence>
<feature type="domain" description="Thioesterase" evidence="3">
    <location>
        <begin position="55"/>
        <end position="132"/>
    </location>
</feature>
<gene>
    <name evidence="4" type="ORF">GJ744_006719</name>
</gene>
<dbReference type="InterPro" id="IPR029069">
    <property type="entry name" value="HotDog_dom_sf"/>
</dbReference>
<dbReference type="PANTHER" id="PTHR31793">
    <property type="entry name" value="4-HYDROXYBENZOYL-COA THIOESTERASE FAMILY MEMBER"/>
    <property type="match status" value="1"/>
</dbReference>
<dbReference type="CDD" id="cd00586">
    <property type="entry name" value="4HBT"/>
    <property type="match status" value="1"/>
</dbReference>
<dbReference type="PANTHER" id="PTHR31793:SF27">
    <property type="entry name" value="NOVEL THIOESTERASE SUPERFAMILY DOMAIN AND SAPOSIN A-TYPE DOMAIN CONTAINING PROTEIN (0610012H03RIK)"/>
    <property type="match status" value="1"/>
</dbReference>
<evidence type="ECO:0000313" key="5">
    <source>
        <dbReference type="Proteomes" id="UP000606974"/>
    </source>
</evidence>
<organism evidence="4 5">
    <name type="scientific">Endocarpon pusillum</name>
    <dbReference type="NCBI Taxonomy" id="364733"/>
    <lineage>
        <taxon>Eukaryota</taxon>
        <taxon>Fungi</taxon>
        <taxon>Dikarya</taxon>
        <taxon>Ascomycota</taxon>
        <taxon>Pezizomycotina</taxon>
        <taxon>Eurotiomycetes</taxon>
        <taxon>Chaetothyriomycetidae</taxon>
        <taxon>Verrucariales</taxon>
        <taxon>Verrucariaceae</taxon>
        <taxon>Endocarpon</taxon>
    </lineage>
</organism>
<dbReference type="Gene3D" id="3.10.129.10">
    <property type="entry name" value="Hotdog Thioesterase"/>
    <property type="match status" value="1"/>
</dbReference>
<keyword evidence="2" id="KW-0378">Hydrolase</keyword>
<dbReference type="OrthoDB" id="2420454at2759"/>
<comment type="caution">
    <text evidence="4">The sequence shown here is derived from an EMBL/GenBank/DDBJ whole genome shotgun (WGS) entry which is preliminary data.</text>
</comment>
<keyword evidence="5" id="KW-1185">Reference proteome</keyword>
<dbReference type="Proteomes" id="UP000606974">
    <property type="component" value="Unassembled WGS sequence"/>
</dbReference>
<accession>A0A8H7ASP5</accession>
<dbReference type="InterPro" id="IPR006683">
    <property type="entry name" value="Thioestr_dom"/>
</dbReference>
<dbReference type="GO" id="GO:0047617">
    <property type="term" value="F:fatty acyl-CoA hydrolase activity"/>
    <property type="evidence" value="ECO:0007669"/>
    <property type="project" value="TreeGrafter"/>
</dbReference>
<dbReference type="SUPFAM" id="SSF54637">
    <property type="entry name" value="Thioesterase/thiol ester dehydrase-isomerase"/>
    <property type="match status" value="1"/>
</dbReference>
<dbReference type="InterPro" id="IPR050563">
    <property type="entry name" value="4-hydroxybenzoyl-CoA_TE"/>
</dbReference>
<dbReference type="AlphaFoldDB" id="A0A8H7ASP5"/>
<sequence length="178" mass="20035">MVNSGCSQGHAWRWVYALSSQMLGNDLASKRKRARSDYAYHLEYRTRWSDNDMYHHLNNSIYAFLIDSIVNAYLIERCGMNPQSSEQIGLVVSSYCDFFGSVAYPSVLDLGLRAVKLGKSSVKYEVGIFEQGKEDVRAVGGSVHVFVKQNGRRPSEDGMESVMRKGLTELLEKVSAHL</sequence>
<evidence type="ECO:0000313" key="4">
    <source>
        <dbReference type="EMBL" id="KAF7510440.1"/>
    </source>
</evidence>
<protein>
    <recommendedName>
        <fullName evidence="3">Thioesterase domain-containing protein</fullName>
    </recommendedName>
</protein>
<evidence type="ECO:0000259" key="3">
    <source>
        <dbReference type="Pfam" id="PF03061"/>
    </source>
</evidence>
<reference evidence="4" key="1">
    <citation type="submission" date="2020-02" db="EMBL/GenBank/DDBJ databases">
        <authorList>
            <person name="Palmer J.M."/>
        </authorList>
    </citation>
    <scope>NUCLEOTIDE SEQUENCE</scope>
    <source>
        <strain evidence="4">EPUS1.4</strain>
        <tissue evidence="4">Thallus</tissue>
    </source>
</reference>
<evidence type="ECO:0000256" key="1">
    <source>
        <dbReference type="ARBA" id="ARBA00005953"/>
    </source>
</evidence>
<dbReference type="EMBL" id="JAACFV010000030">
    <property type="protein sequence ID" value="KAF7510440.1"/>
    <property type="molecule type" value="Genomic_DNA"/>
</dbReference>
<dbReference type="FunFam" id="3.10.129.10:FF:000104">
    <property type="entry name" value="Thioesterase family protein (AFU_orthologue AFUA_2G16350)"/>
    <property type="match status" value="1"/>
</dbReference>
<dbReference type="Pfam" id="PF03061">
    <property type="entry name" value="4HBT"/>
    <property type="match status" value="1"/>
</dbReference>